<sequence>MKRSGLIIILTLLMITFSFSRAAQAATELEYYEQGVDLFNQGNYEEALHNFEAAGTINPHESVYFDWQGSCLYHMVALDEALLAFDKALALEPYYTTFEYKGVCLAALGRPEEALEAFNESIALYPYQNNYFWKAAILLDLQRFDQAAGTYLSVVALNDTDNEAKALAYNNASYLLYLNQNYTEAMEAVENGLALEPDKSNLYKNKGLILEAQGNYHEALENYNEALEIDPNNQAALTAQRNLIARLNGEEPDSTGMVEWEEIKLYVPLDKVWTITFNRPVDLESAQNNIYIADEENKHLSLKIEAGNDANEITVSLSDGQSYAAAQRYTLFVPANVKSVNGVKMINGVKMDFFTK</sequence>
<dbReference type="Proteomes" id="UP000323521">
    <property type="component" value="Chromosome"/>
</dbReference>
<keyword evidence="1 5" id="KW-0732">Signal</keyword>
<keyword evidence="8" id="KW-1185">Reference proteome</keyword>
<dbReference type="Gene3D" id="1.25.40.10">
    <property type="entry name" value="Tetratricopeptide repeat domain"/>
    <property type="match status" value="3"/>
</dbReference>
<feature type="repeat" description="TPR" evidence="4">
    <location>
        <begin position="28"/>
        <end position="61"/>
    </location>
</feature>
<dbReference type="InterPro" id="IPR013105">
    <property type="entry name" value="TPR_2"/>
</dbReference>
<evidence type="ECO:0000313" key="8">
    <source>
        <dbReference type="Proteomes" id="UP000323521"/>
    </source>
</evidence>
<dbReference type="Gene3D" id="2.60.40.1220">
    <property type="match status" value="1"/>
</dbReference>
<feature type="repeat" description="TPR" evidence="4">
    <location>
        <begin position="166"/>
        <end position="199"/>
    </location>
</feature>
<dbReference type="InterPro" id="IPR019734">
    <property type="entry name" value="TPR_rpt"/>
</dbReference>
<feature type="repeat" description="TPR" evidence="4">
    <location>
        <begin position="200"/>
        <end position="233"/>
    </location>
</feature>
<proteinExistence type="predicted"/>
<dbReference type="EMBL" id="CP017634">
    <property type="protein sequence ID" value="ATW26760.1"/>
    <property type="molecule type" value="Genomic_DNA"/>
</dbReference>
<dbReference type="InterPro" id="IPR014755">
    <property type="entry name" value="Cu-Rt/internalin_Ig-like"/>
</dbReference>
<evidence type="ECO:0000313" key="7">
    <source>
        <dbReference type="EMBL" id="ATW26760.1"/>
    </source>
</evidence>
<feature type="signal peptide" evidence="5">
    <location>
        <begin position="1"/>
        <end position="25"/>
    </location>
</feature>
<dbReference type="PROSITE" id="PS50005">
    <property type="entry name" value="TPR"/>
    <property type="match status" value="4"/>
</dbReference>
<evidence type="ECO:0000256" key="1">
    <source>
        <dbReference type="ARBA" id="ARBA00022729"/>
    </source>
</evidence>
<dbReference type="Pfam" id="PF13432">
    <property type="entry name" value="TPR_16"/>
    <property type="match status" value="2"/>
</dbReference>
<dbReference type="KEGG" id="fwa:DCMF_20105"/>
<evidence type="ECO:0000256" key="5">
    <source>
        <dbReference type="SAM" id="SignalP"/>
    </source>
</evidence>
<dbReference type="SMART" id="SM00028">
    <property type="entry name" value="TPR"/>
    <property type="match status" value="4"/>
</dbReference>
<dbReference type="OrthoDB" id="1721581at2"/>
<evidence type="ECO:0000256" key="4">
    <source>
        <dbReference type="PROSITE-ProRule" id="PRU00339"/>
    </source>
</evidence>
<accession>A0A3G1KWG0</accession>
<keyword evidence="3 4" id="KW-0802">TPR repeat</keyword>
<dbReference type="PANTHER" id="PTHR44858">
    <property type="entry name" value="TETRATRICOPEPTIDE REPEAT PROTEIN 6"/>
    <property type="match status" value="1"/>
</dbReference>
<gene>
    <name evidence="7" type="ORF">DCMF_20105</name>
</gene>
<dbReference type="RefSeq" id="WP_148136078.1">
    <property type="nucleotide sequence ID" value="NZ_CP017634.1"/>
</dbReference>
<name>A0A3G1KWG0_FORW1</name>
<dbReference type="Pfam" id="PF13205">
    <property type="entry name" value="Big_5"/>
    <property type="match status" value="1"/>
</dbReference>
<keyword evidence="2" id="KW-0677">Repeat</keyword>
<dbReference type="Pfam" id="PF07719">
    <property type="entry name" value="TPR_2"/>
    <property type="match status" value="1"/>
</dbReference>
<dbReference type="Pfam" id="PF00515">
    <property type="entry name" value="TPR_1"/>
    <property type="match status" value="1"/>
</dbReference>
<dbReference type="InterPro" id="IPR032812">
    <property type="entry name" value="SbsA_Ig"/>
</dbReference>
<evidence type="ECO:0000259" key="6">
    <source>
        <dbReference type="Pfam" id="PF13205"/>
    </source>
</evidence>
<feature type="domain" description="SbsA Ig-like" evidence="6">
    <location>
        <begin position="267"/>
        <end position="353"/>
    </location>
</feature>
<feature type="chain" id="PRO_5017995765" description="SbsA Ig-like domain-containing protein" evidence="5">
    <location>
        <begin position="26"/>
        <end position="356"/>
    </location>
</feature>
<dbReference type="SUPFAM" id="SSF48452">
    <property type="entry name" value="TPR-like"/>
    <property type="match status" value="1"/>
</dbReference>
<dbReference type="PROSITE" id="PS50293">
    <property type="entry name" value="TPR_REGION"/>
    <property type="match status" value="1"/>
</dbReference>
<protein>
    <recommendedName>
        <fullName evidence="6">SbsA Ig-like domain-containing protein</fullName>
    </recommendedName>
</protein>
<feature type="repeat" description="TPR" evidence="4">
    <location>
        <begin position="95"/>
        <end position="128"/>
    </location>
</feature>
<dbReference type="InterPro" id="IPR050498">
    <property type="entry name" value="Ycf3"/>
</dbReference>
<evidence type="ECO:0000256" key="3">
    <source>
        <dbReference type="ARBA" id="ARBA00022803"/>
    </source>
</evidence>
<reference evidence="7 8" key="1">
    <citation type="submission" date="2016-10" db="EMBL/GenBank/DDBJ databases">
        <title>Complete Genome Sequence of Peptococcaceae strain DCMF.</title>
        <authorList>
            <person name="Edwards R.J."/>
            <person name="Holland S.I."/>
            <person name="Deshpande N.P."/>
            <person name="Wong Y.K."/>
            <person name="Ertan H."/>
            <person name="Manefield M."/>
            <person name="Russell T.L."/>
            <person name="Lee M.J."/>
        </authorList>
    </citation>
    <scope>NUCLEOTIDE SEQUENCE [LARGE SCALE GENOMIC DNA]</scope>
    <source>
        <strain evidence="7 8">DCMF</strain>
    </source>
</reference>
<evidence type="ECO:0000256" key="2">
    <source>
        <dbReference type="ARBA" id="ARBA00022737"/>
    </source>
</evidence>
<dbReference type="InterPro" id="IPR011990">
    <property type="entry name" value="TPR-like_helical_dom_sf"/>
</dbReference>
<organism evidence="7 8">
    <name type="scientific">Formimonas warabiya</name>
    <dbReference type="NCBI Taxonomy" id="1761012"/>
    <lineage>
        <taxon>Bacteria</taxon>
        <taxon>Bacillati</taxon>
        <taxon>Bacillota</taxon>
        <taxon>Clostridia</taxon>
        <taxon>Eubacteriales</taxon>
        <taxon>Peptococcaceae</taxon>
        <taxon>Candidatus Formimonas</taxon>
    </lineage>
</organism>
<dbReference type="AlphaFoldDB" id="A0A3G1KWG0"/>
<dbReference type="PANTHER" id="PTHR44858:SF1">
    <property type="entry name" value="UDP-N-ACETYLGLUCOSAMINE--PEPTIDE N-ACETYLGLUCOSAMINYLTRANSFERASE SPINDLY-RELATED"/>
    <property type="match status" value="1"/>
</dbReference>